<gene>
    <name evidence="3" type="ORF">F3J37_01340</name>
</gene>
<evidence type="ECO:0000256" key="1">
    <source>
        <dbReference type="PROSITE-ProRule" id="PRU00221"/>
    </source>
</evidence>
<proteinExistence type="predicted"/>
<keyword evidence="2" id="KW-0175">Coiled coil</keyword>
<evidence type="ECO:0000313" key="4">
    <source>
        <dbReference type="Proteomes" id="UP001515780"/>
    </source>
</evidence>
<accession>A0ABX0RL29</accession>
<comment type="caution">
    <text evidence="3">The sequence shown here is derived from an EMBL/GenBank/DDBJ whole genome shotgun (WGS) entry which is preliminary data.</text>
</comment>
<feature type="coiled-coil region" evidence="2">
    <location>
        <begin position="84"/>
        <end position="118"/>
    </location>
</feature>
<keyword evidence="1" id="KW-0853">WD repeat</keyword>
<name>A0ABX0RL29_9GAMM</name>
<dbReference type="Proteomes" id="UP001515780">
    <property type="component" value="Unassembled WGS sequence"/>
</dbReference>
<dbReference type="PROSITE" id="PS50082">
    <property type="entry name" value="WD_REPEATS_2"/>
    <property type="match status" value="1"/>
</dbReference>
<evidence type="ECO:0000313" key="3">
    <source>
        <dbReference type="EMBL" id="NIG17321.1"/>
    </source>
</evidence>
<dbReference type="EMBL" id="VWXC01000001">
    <property type="protein sequence ID" value="NIG17321.1"/>
    <property type="molecule type" value="Genomic_DNA"/>
</dbReference>
<dbReference type="InterPro" id="IPR001680">
    <property type="entry name" value="WD40_rpt"/>
</dbReference>
<feature type="repeat" description="WD" evidence="1">
    <location>
        <begin position="1"/>
        <end position="15"/>
    </location>
</feature>
<protein>
    <submittedName>
        <fullName evidence="3">Uncharacterized protein</fullName>
    </submittedName>
</protein>
<sequence>MILTSDSDNVISLWDRSDPNADINEMKNFVEEERRETARYCPHTNILVSEYERSISCRLCGAALDTFDYVLSIAKRETRLDWDLRHLRSEIKRRTESLENLKREEVNTRARIKTAQFKLHDVSLALEEAGEKLLKVKNHGKRGS</sequence>
<organism evidence="3 4">
    <name type="scientific">Candidatus Pantoea communis</name>
    <dbReference type="NCBI Taxonomy" id="2608354"/>
    <lineage>
        <taxon>Bacteria</taxon>
        <taxon>Pseudomonadati</taxon>
        <taxon>Pseudomonadota</taxon>
        <taxon>Gammaproteobacteria</taxon>
        <taxon>Enterobacterales</taxon>
        <taxon>Erwiniaceae</taxon>
        <taxon>Pantoea</taxon>
    </lineage>
</organism>
<reference evidence="3 4" key="1">
    <citation type="journal article" date="2019" name="bioRxiv">
        <title>Bacteria contribute to plant secondary compound degradation in a generalist herbivore system.</title>
        <authorList>
            <person name="Francoeur C.B."/>
            <person name="Khadempour L."/>
            <person name="Moreira-Soto R.D."/>
            <person name="Gotting K."/>
            <person name="Book A.J."/>
            <person name="Pinto-Tomas A.A."/>
            <person name="Keefover-Ring K."/>
            <person name="Currie C.R."/>
        </authorList>
    </citation>
    <scope>NUCLEOTIDE SEQUENCE [LARGE SCALE GENOMIC DNA]</scope>
    <source>
        <strain evidence="3">Al-1710</strain>
    </source>
</reference>
<evidence type="ECO:0000256" key="2">
    <source>
        <dbReference type="SAM" id="Coils"/>
    </source>
</evidence>
<keyword evidence="4" id="KW-1185">Reference proteome</keyword>